<evidence type="ECO:0000259" key="4">
    <source>
        <dbReference type="Pfam" id="PF01210"/>
    </source>
</evidence>
<dbReference type="Gene3D" id="3.40.50.720">
    <property type="entry name" value="NAD(P)-binding Rossmann-like Domain"/>
    <property type="match status" value="1"/>
</dbReference>
<dbReference type="NCBIfam" id="NF000940">
    <property type="entry name" value="PRK00094.1-2"/>
    <property type="match status" value="1"/>
</dbReference>
<dbReference type="InterPro" id="IPR006168">
    <property type="entry name" value="G3P_DH_NAD-dep"/>
</dbReference>
<protein>
    <submittedName>
        <fullName evidence="6">Unannotated protein</fullName>
    </submittedName>
</protein>
<sequence>MTTISVLGAGAWGTTLAQVLADAGNEVLVWGRNADVVNEINVRHTNHAYLGDISLPEQIGATTDIDQALEHSSTLIVAIPAQGLRGRLIEWKEKIGSSSVLVSTVKGIEVSTLLRMSEVITDVLHVDSSQVAIITGPNLANELALRQPAAAVAAAPNEALALKIQEIFSTTYYRVYTSTDVLGCEMAGAVKSVIALGVGIAVGMDLGENTQSMLITRGLNEVARLAAAHGANPLSVAGLAGMGDLVASCSSPLSRNRTFGEALGRGGSMEYARSHVPRTVEGVESAGAVVELAHRVGVEVPVIEAVADVVSGAITPIAALNRLMEIRTQSEDFIK</sequence>
<dbReference type="SUPFAM" id="SSF51735">
    <property type="entry name" value="NAD(P)-binding Rossmann-fold domains"/>
    <property type="match status" value="1"/>
</dbReference>
<feature type="domain" description="Glycerol-3-phosphate dehydrogenase NAD-dependent N-terminal" evidence="4">
    <location>
        <begin position="4"/>
        <end position="160"/>
    </location>
</feature>
<dbReference type="Pfam" id="PF01210">
    <property type="entry name" value="NAD_Gly3P_dh_N"/>
    <property type="match status" value="1"/>
</dbReference>
<dbReference type="GO" id="GO:0051287">
    <property type="term" value="F:NAD binding"/>
    <property type="evidence" value="ECO:0007669"/>
    <property type="project" value="InterPro"/>
</dbReference>
<dbReference type="EMBL" id="CAEZXO010000002">
    <property type="protein sequence ID" value="CAB4686180.1"/>
    <property type="molecule type" value="Genomic_DNA"/>
</dbReference>
<dbReference type="NCBIfam" id="NF000942">
    <property type="entry name" value="PRK00094.1-4"/>
    <property type="match status" value="1"/>
</dbReference>
<dbReference type="EMBL" id="CAFBOC010000014">
    <property type="protein sequence ID" value="CAB4982889.1"/>
    <property type="molecule type" value="Genomic_DNA"/>
</dbReference>
<dbReference type="AlphaFoldDB" id="A0A6J5YLB4"/>
<evidence type="ECO:0000256" key="3">
    <source>
        <dbReference type="ARBA" id="ARBA00023027"/>
    </source>
</evidence>
<keyword evidence="2" id="KW-0560">Oxidoreductase</keyword>
<dbReference type="EMBL" id="CAEZYM010000008">
    <property type="protein sequence ID" value="CAB4726752.1"/>
    <property type="molecule type" value="Genomic_DNA"/>
</dbReference>
<dbReference type="InterPro" id="IPR036291">
    <property type="entry name" value="NAD(P)-bd_dom_sf"/>
</dbReference>
<reference evidence="6" key="1">
    <citation type="submission" date="2020-05" db="EMBL/GenBank/DDBJ databases">
        <authorList>
            <person name="Chiriac C."/>
            <person name="Salcher M."/>
            <person name="Ghai R."/>
            <person name="Kavagutti S V."/>
        </authorList>
    </citation>
    <scope>NUCLEOTIDE SEQUENCE</scope>
</reference>
<dbReference type="Pfam" id="PF07479">
    <property type="entry name" value="NAD_Gly3P_dh_C"/>
    <property type="match status" value="1"/>
</dbReference>
<comment type="similarity">
    <text evidence="1">Belongs to the NAD-dependent glycerol-3-phosphate dehydrogenase family.</text>
</comment>
<dbReference type="FunFam" id="1.10.1040.10:FF:000001">
    <property type="entry name" value="Glycerol-3-phosphate dehydrogenase [NAD(P)+]"/>
    <property type="match status" value="1"/>
</dbReference>
<dbReference type="EMBL" id="CAFABH010000004">
    <property type="protein sequence ID" value="CAB4823835.1"/>
    <property type="molecule type" value="Genomic_DNA"/>
</dbReference>
<evidence type="ECO:0000313" key="7">
    <source>
        <dbReference type="EMBL" id="CAB4686180.1"/>
    </source>
</evidence>
<evidence type="ECO:0000313" key="10">
    <source>
        <dbReference type="EMBL" id="CAB4823835.1"/>
    </source>
</evidence>
<evidence type="ECO:0000256" key="2">
    <source>
        <dbReference type="ARBA" id="ARBA00023002"/>
    </source>
</evidence>
<accession>A0A6J5YLB4</accession>
<organism evidence="6">
    <name type="scientific">freshwater metagenome</name>
    <dbReference type="NCBI Taxonomy" id="449393"/>
    <lineage>
        <taxon>unclassified sequences</taxon>
        <taxon>metagenomes</taxon>
        <taxon>ecological metagenomes</taxon>
    </lineage>
</organism>
<dbReference type="HAMAP" id="MF_00394">
    <property type="entry name" value="NAD_Glyc3P_dehydrog"/>
    <property type="match status" value="1"/>
</dbReference>
<evidence type="ECO:0000313" key="13">
    <source>
        <dbReference type="EMBL" id="CAB4982889.1"/>
    </source>
</evidence>
<dbReference type="GO" id="GO:0047952">
    <property type="term" value="F:glycerol-3-phosphate dehydrogenase [NAD(P)+] activity"/>
    <property type="evidence" value="ECO:0007669"/>
    <property type="project" value="TreeGrafter"/>
</dbReference>
<evidence type="ECO:0000313" key="6">
    <source>
        <dbReference type="EMBL" id="CAB4331071.1"/>
    </source>
</evidence>
<dbReference type="InterPro" id="IPR006109">
    <property type="entry name" value="G3P_DH_NAD-dep_C"/>
</dbReference>
<dbReference type="EMBL" id="CAEZZW010000002">
    <property type="protein sequence ID" value="CAB4775539.1"/>
    <property type="molecule type" value="Genomic_DNA"/>
</dbReference>
<evidence type="ECO:0000313" key="12">
    <source>
        <dbReference type="EMBL" id="CAB4937459.1"/>
    </source>
</evidence>
<name>A0A6J5YLB4_9ZZZZ</name>
<dbReference type="PRINTS" id="PR00077">
    <property type="entry name" value="GPDHDRGNASE"/>
</dbReference>
<gene>
    <name evidence="7" type="ORF">UFOPK2510_00287</name>
    <name evidence="8" type="ORF">UFOPK2718_00951</name>
    <name evidence="9" type="ORF">UFOPK2936_00477</name>
    <name evidence="10" type="ORF">UFOPK3174_00401</name>
    <name evidence="11" type="ORF">UFOPK3328_00821</name>
    <name evidence="12" type="ORF">UFOPK3779_00282</name>
    <name evidence="13" type="ORF">UFOPK3913_01250</name>
    <name evidence="6" type="ORF">UFOPK4107_00193</name>
</gene>
<dbReference type="Gene3D" id="1.10.1040.10">
    <property type="entry name" value="N-(1-d-carboxylethyl)-l-norvaline Dehydrogenase, domain 2"/>
    <property type="match status" value="1"/>
</dbReference>
<dbReference type="GO" id="GO:0046168">
    <property type="term" value="P:glycerol-3-phosphate catabolic process"/>
    <property type="evidence" value="ECO:0007669"/>
    <property type="project" value="InterPro"/>
</dbReference>
<evidence type="ECO:0000259" key="5">
    <source>
        <dbReference type="Pfam" id="PF07479"/>
    </source>
</evidence>
<evidence type="ECO:0000256" key="1">
    <source>
        <dbReference type="ARBA" id="ARBA00011009"/>
    </source>
</evidence>
<dbReference type="PANTHER" id="PTHR11728">
    <property type="entry name" value="GLYCEROL-3-PHOSPHATE DEHYDROGENASE"/>
    <property type="match status" value="1"/>
</dbReference>
<dbReference type="GO" id="GO:0005975">
    <property type="term" value="P:carbohydrate metabolic process"/>
    <property type="evidence" value="ECO:0007669"/>
    <property type="project" value="InterPro"/>
</dbReference>
<dbReference type="GO" id="GO:0005829">
    <property type="term" value="C:cytosol"/>
    <property type="evidence" value="ECO:0007669"/>
    <property type="project" value="TreeGrafter"/>
</dbReference>
<dbReference type="PANTHER" id="PTHR11728:SF1">
    <property type="entry name" value="GLYCEROL-3-PHOSPHATE DEHYDROGENASE [NAD(+)] 2, CHLOROPLASTIC"/>
    <property type="match status" value="1"/>
</dbReference>
<dbReference type="FunFam" id="3.40.50.720:FF:000019">
    <property type="entry name" value="Glycerol-3-phosphate dehydrogenase [NAD(P)+]"/>
    <property type="match status" value="1"/>
</dbReference>
<dbReference type="EMBL" id="CAFBLD010000005">
    <property type="protein sequence ID" value="CAB4866915.1"/>
    <property type="molecule type" value="Genomic_DNA"/>
</dbReference>
<dbReference type="EMBL" id="CAFBNH010000002">
    <property type="protein sequence ID" value="CAB4937459.1"/>
    <property type="molecule type" value="Genomic_DNA"/>
</dbReference>
<dbReference type="PIRSF" id="PIRSF000114">
    <property type="entry name" value="Glycerol-3-P_dh"/>
    <property type="match status" value="1"/>
</dbReference>
<dbReference type="EMBL" id="CAESAE010000001">
    <property type="protein sequence ID" value="CAB4331071.1"/>
    <property type="molecule type" value="Genomic_DNA"/>
</dbReference>
<evidence type="ECO:0000313" key="8">
    <source>
        <dbReference type="EMBL" id="CAB4726752.1"/>
    </source>
</evidence>
<dbReference type="InterPro" id="IPR011128">
    <property type="entry name" value="G3P_DH_NAD-dep_N"/>
</dbReference>
<keyword evidence="3" id="KW-0520">NAD</keyword>
<evidence type="ECO:0000313" key="9">
    <source>
        <dbReference type="EMBL" id="CAB4775539.1"/>
    </source>
</evidence>
<feature type="domain" description="Glycerol-3-phosphate dehydrogenase NAD-dependent C-terminal" evidence="5">
    <location>
        <begin position="180"/>
        <end position="320"/>
    </location>
</feature>
<dbReference type="InterPro" id="IPR013328">
    <property type="entry name" value="6PGD_dom2"/>
</dbReference>
<dbReference type="InterPro" id="IPR008927">
    <property type="entry name" value="6-PGluconate_DH-like_C_sf"/>
</dbReference>
<evidence type="ECO:0000313" key="11">
    <source>
        <dbReference type="EMBL" id="CAB4866915.1"/>
    </source>
</evidence>
<dbReference type="SUPFAM" id="SSF48179">
    <property type="entry name" value="6-phosphogluconate dehydrogenase C-terminal domain-like"/>
    <property type="match status" value="1"/>
</dbReference>
<proteinExistence type="inferred from homology"/>